<feature type="compositionally biased region" description="Pro residues" evidence="3">
    <location>
        <begin position="50"/>
        <end position="83"/>
    </location>
</feature>
<keyword evidence="1 2" id="KW-0728">SH3 domain</keyword>
<dbReference type="InterPro" id="IPR036028">
    <property type="entry name" value="SH3-like_dom_sf"/>
</dbReference>
<dbReference type="PRINTS" id="PR00452">
    <property type="entry name" value="SH3DOMAIN"/>
</dbReference>
<dbReference type="PROSITE" id="PS50002">
    <property type="entry name" value="SH3"/>
    <property type="match status" value="1"/>
</dbReference>
<dbReference type="Pfam" id="PF14604">
    <property type="entry name" value="SH3_9"/>
    <property type="match status" value="1"/>
</dbReference>
<evidence type="ECO:0000313" key="5">
    <source>
        <dbReference type="EMBL" id="KAH8091661.1"/>
    </source>
</evidence>
<dbReference type="Proteomes" id="UP000813824">
    <property type="component" value="Unassembled WGS sequence"/>
</dbReference>
<reference evidence="5" key="1">
    <citation type="journal article" date="2021" name="New Phytol.">
        <title>Evolutionary innovations through gain and loss of genes in the ectomycorrhizal Boletales.</title>
        <authorList>
            <person name="Wu G."/>
            <person name="Miyauchi S."/>
            <person name="Morin E."/>
            <person name="Kuo A."/>
            <person name="Drula E."/>
            <person name="Varga T."/>
            <person name="Kohler A."/>
            <person name="Feng B."/>
            <person name="Cao Y."/>
            <person name="Lipzen A."/>
            <person name="Daum C."/>
            <person name="Hundley H."/>
            <person name="Pangilinan J."/>
            <person name="Johnson J."/>
            <person name="Barry K."/>
            <person name="LaButti K."/>
            <person name="Ng V."/>
            <person name="Ahrendt S."/>
            <person name="Min B."/>
            <person name="Choi I.G."/>
            <person name="Park H."/>
            <person name="Plett J.M."/>
            <person name="Magnuson J."/>
            <person name="Spatafora J.W."/>
            <person name="Nagy L.G."/>
            <person name="Henrissat B."/>
            <person name="Grigoriev I.V."/>
            <person name="Yang Z.L."/>
            <person name="Xu J."/>
            <person name="Martin F.M."/>
        </authorList>
    </citation>
    <scope>NUCLEOTIDE SEQUENCE</scope>
    <source>
        <strain evidence="5">KKN 215</strain>
    </source>
</reference>
<organism evidence="5 6">
    <name type="scientific">Cristinia sonorae</name>
    <dbReference type="NCBI Taxonomy" id="1940300"/>
    <lineage>
        <taxon>Eukaryota</taxon>
        <taxon>Fungi</taxon>
        <taxon>Dikarya</taxon>
        <taxon>Basidiomycota</taxon>
        <taxon>Agaricomycotina</taxon>
        <taxon>Agaricomycetes</taxon>
        <taxon>Agaricomycetidae</taxon>
        <taxon>Agaricales</taxon>
        <taxon>Pleurotineae</taxon>
        <taxon>Stephanosporaceae</taxon>
        <taxon>Cristinia</taxon>
    </lineage>
</organism>
<dbReference type="EMBL" id="JAEVFJ010000035">
    <property type="protein sequence ID" value="KAH8091661.1"/>
    <property type="molecule type" value="Genomic_DNA"/>
</dbReference>
<evidence type="ECO:0000256" key="3">
    <source>
        <dbReference type="SAM" id="MobiDB-lite"/>
    </source>
</evidence>
<sequence>MPPKSEPNATKQAKTVTPSKKRARFPEPVVTGFFPANYVEIVETTEEPAVPAPPSPPPPLPPPPPPPPPPVAPAAPPAPPAPAPVDEGVVAIALYQYDAAEDNEISFHEGDRITEITAESDDWWMGKDKHGNVGLFPANYVEIQE</sequence>
<dbReference type="OrthoDB" id="5971719at2759"/>
<dbReference type="Gene3D" id="2.30.30.40">
    <property type="entry name" value="SH3 Domains"/>
    <property type="match status" value="1"/>
</dbReference>
<name>A0A8K0UI69_9AGAR</name>
<feature type="region of interest" description="Disordered" evidence="3">
    <location>
        <begin position="1"/>
        <end position="27"/>
    </location>
</feature>
<dbReference type="InterPro" id="IPR050670">
    <property type="entry name" value="STAM"/>
</dbReference>
<protein>
    <submittedName>
        <fullName evidence="5">SH3 domain-containing protein</fullName>
    </submittedName>
</protein>
<accession>A0A8K0UI69</accession>
<proteinExistence type="predicted"/>
<feature type="region of interest" description="Disordered" evidence="3">
    <location>
        <begin position="45"/>
        <end position="85"/>
    </location>
</feature>
<gene>
    <name evidence="5" type="ORF">BXZ70DRAFT_1011066</name>
</gene>
<evidence type="ECO:0000256" key="2">
    <source>
        <dbReference type="PROSITE-ProRule" id="PRU00192"/>
    </source>
</evidence>
<dbReference type="InterPro" id="IPR001452">
    <property type="entry name" value="SH3_domain"/>
</dbReference>
<dbReference type="SUPFAM" id="SSF50044">
    <property type="entry name" value="SH3-domain"/>
    <property type="match status" value="1"/>
</dbReference>
<dbReference type="PANTHER" id="PTHR45929:SF7">
    <property type="entry name" value="LAS SEVENTEEN-BINDING PROTEIN 1"/>
    <property type="match status" value="1"/>
</dbReference>
<feature type="domain" description="SH3" evidence="4">
    <location>
        <begin position="86"/>
        <end position="145"/>
    </location>
</feature>
<comment type="caution">
    <text evidence="5">The sequence shown here is derived from an EMBL/GenBank/DDBJ whole genome shotgun (WGS) entry which is preliminary data.</text>
</comment>
<dbReference type="PRINTS" id="PR00499">
    <property type="entry name" value="P67PHOX"/>
</dbReference>
<dbReference type="AlphaFoldDB" id="A0A8K0UI69"/>
<evidence type="ECO:0000256" key="1">
    <source>
        <dbReference type="ARBA" id="ARBA00022443"/>
    </source>
</evidence>
<feature type="compositionally biased region" description="Polar residues" evidence="3">
    <location>
        <begin position="7"/>
        <end position="18"/>
    </location>
</feature>
<evidence type="ECO:0000313" key="6">
    <source>
        <dbReference type="Proteomes" id="UP000813824"/>
    </source>
</evidence>
<evidence type="ECO:0000259" key="4">
    <source>
        <dbReference type="PROSITE" id="PS50002"/>
    </source>
</evidence>
<dbReference type="PANTHER" id="PTHR45929">
    <property type="entry name" value="JAK PATHWAY SIGNAL TRANSDUCTION ADAPTOR MOLECULE"/>
    <property type="match status" value="1"/>
</dbReference>
<keyword evidence="6" id="KW-1185">Reference proteome</keyword>
<dbReference type="SMART" id="SM00326">
    <property type="entry name" value="SH3"/>
    <property type="match status" value="1"/>
</dbReference>